<dbReference type="SUPFAM" id="SSF54534">
    <property type="entry name" value="FKBP-like"/>
    <property type="match status" value="1"/>
</dbReference>
<name>A0A073J8U7_9RHOB</name>
<evidence type="ECO:0008006" key="4">
    <source>
        <dbReference type="Google" id="ProtNLM"/>
    </source>
</evidence>
<evidence type="ECO:0000313" key="3">
    <source>
        <dbReference type="Proteomes" id="UP000027746"/>
    </source>
</evidence>
<dbReference type="AlphaFoldDB" id="A0A073J8U7"/>
<dbReference type="InterPro" id="IPR036953">
    <property type="entry name" value="GreA/GreB_C_sf"/>
</dbReference>
<evidence type="ECO:0000313" key="2">
    <source>
        <dbReference type="EMBL" id="KEJ98245.1"/>
    </source>
</evidence>
<protein>
    <recommendedName>
        <fullName evidence="4">Transcription elongation factor GreA/GreB C-terminal domain-containing protein</fullName>
    </recommendedName>
</protein>
<evidence type="ECO:0000256" key="1">
    <source>
        <dbReference type="SAM" id="MobiDB-lite"/>
    </source>
</evidence>
<dbReference type="GeneID" id="68870803"/>
<dbReference type="Proteomes" id="UP000027746">
    <property type="component" value="Unassembled WGS sequence"/>
</dbReference>
<dbReference type="GO" id="GO:0003677">
    <property type="term" value="F:DNA binding"/>
    <property type="evidence" value="ECO:0007669"/>
    <property type="project" value="InterPro"/>
</dbReference>
<gene>
    <name evidence="2" type="ORF">SUH3_04410</name>
</gene>
<organism evidence="2 3">
    <name type="scientific">Pseudosulfitobacter pseudonitzschiae</name>
    <dbReference type="NCBI Taxonomy" id="1402135"/>
    <lineage>
        <taxon>Bacteria</taxon>
        <taxon>Pseudomonadati</taxon>
        <taxon>Pseudomonadota</taxon>
        <taxon>Alphaproteobacteria</taxon>
        <taxon>Rhodobacterales</taxon>
        <taxon>Roseobacteraceae</taxon>
        <taxon>Pseudosulfitobacter</taxon>
    </lineage>
</organism>
<reference evidence="2 3" key="1">
    <citation type="submission" date="2014-01" db="EMBL/GenBank/DDBJ databases">
        <title>Sulfitobacter sp. H3 (MCCC 1A00686) Genome Sequencing.</title>
        <authorList>
            <person name="Lai Q."/>
            <person name="Hong Z."/>
        </authorList>
    </citation>
    <scope>NUCLEOTIDE SEQUENCE [LARGE SCALE GENOMIC DNA]</scope>
    <source>
        <strain evidence="2 3">H3</strain>
    </source>
</reference>
<dbReference type="EMBL" id="JAMD01000001">
    <property type="protein sequence ID" value="KEJ98245.1"/>
    <property type="molecule type" value="Genomic_DNA"/>
</dbReference>
<proteinExistence type="predicted"/>
<accession>A0A073J8U7</accession>
<feature type="region of interest" description="Disordered" evidence="1">
    <location>
        <begin position="1"/>
        <end position="22"/>
    </location>
</feature>
<comment type="caution">
    <text evidence="2">The sequence shown here is derived from an EMBL/GenBank/DDBJ whole genome shotgun (WGS) entry which is preliminary data.</text>
</comment>
<sequence>MFPYQDPNPHAGLSAAEPTAPPQHCVLPPNVKDAVAHLLATHSPAPPVATILQDKLASARSVEPPHDTGFALPDRTVVYMVSGGGAQTVRLTCAAPAPVVAGHVSVLTPLGATLLGMTRLQRAPLPRADGTVATLVVLGVSDT</sequence>
<dbReference type="RefSeq" id="WP_051693927.1">
    <property type="nucleotide sequence ID" value="NZ_CP054599.1"/>
</dbReference>
<dbReference type="OrthoDB" id="7870663at2"/>
<keyword evidence="3" id="KW-1185">Reference proteome</keyword>
<dbReference type="Gene3D" id="3.10.50.30">
    <property type="entry name" value="Transcription elongation factor, GreA/GreB, C-terminal domain"/>
    <property type="match status" value="1"/>
</dbReference>
<dbReference type="GO" id="GO:0032784">
    <property type="term" value="P:regulation of DNA-templated transcription elongation"/>
    <property type="evidence" value="ECO:0007669"/>
    <property type="project" value="InterPro"/>
</dbReference>